<dbReference type="EMBL" id="JAARRL010000021">
    <property type="protein sequence ID" value="MBC1501401.1"/>
    <property type="molecule type" value="Genomic_DNA"/>
</dbReference>
<gene>
    <name evidence="3" type="ORF">HB943_12380</name>
</gene>
<feature type="domain" description="YozE SAM-like" evidence="2">
    <location>
        <begin position="7"/>
        <end position="72"/>
    </location>
</feature>
<protein>
    <recommendedName>
        <fullName evidence="1">UPF0346 protein HB943_12380</fullName>
    </recommendedName>
</protein>
<reference evidence="3 4" key="1">
    <citation type="submission" date="2020-03" db="EMBL/GenBank/DDBJ databases">
        <title>Soil Listeria distribution.</title>
        <authorList>
            <person name="Liao J."/>
            <person name="Wiedmann M."/>
        </authorList>
    </citation>
    <scope>NUCLEOTIDE SEQUENCE [LARGE SCALE GENOMIC DNA]</scope>
    <source>
        <strain evidence="3 4">FSL L7-1523</strain>
    </source>
</reference>
<dbReference type="AlphaFoldDB" id="A0A841Z602"/>
<comment type="caution">
    <text evidence="3">The sequence shown here is derived from an EMBL/GenBank/DDBJ whole genome shotgun (WGS) entry which is preliminary data.</text>
</comment>
<dbReference type="SUPFAM" id="SSF140652">
    <property type="entry name" value="YozE-like"/>
    <property type="match status" value="1"/>
</dbReference>
<evidence type="ECO:0000313" key="4">
    <source>
        <dbReference type="Proteomes" id="UP000564536"/>
    </source>
</evidence>
<dbReference type="HAMAP" id="MF_01538">
    <property type="entry name" value="UPF0346"/>
    <property type="match status" value="1"/>
</dbReference>
<evidence type="ECO:0000256" key="1">
    <source>
        <dbReference type="HAMAP-Rule" id="MF_01538"/>
    </source>
</evidence>
<evidence type="ECO:0000259" key="2">
    <source>
        <dbReference type="Pfam" id="PF06855"/>
    </source>
</evidence>
<dbReference type="InterPro" id="IPR010673">
    <property type="entry name" value="UPF0346"/>
</dbReference>
<sequence length="81" mass="9769">MDNLARSFYHYLMTYRDTIKRDAATKFANDAFKDHSFPKQSTDYYELCEYLELNASYIPSMTLFDDVWSQYILDEEKNGRR</sequence>
<dbReference type="NCBIfam" id="NF010193">
    <property type="entry name" value="PRK13672.1"/>
    <property type="match status" value="1"/>
</dbReference>
<name>A0A841Z602_9LIST</name>
<dbReference type="InterPro" id="IPR036806">
    <property type="entry name" value="YozE_SAM-like_sf"/>
</dbReference>
<dbReference type="InterPro" id="IPR023089">
    <property type="entry name" value="YozE_SAM-like"/>
</dbReference>
<dbReference type="PIRSF" id="PIRSF037262">
    <property type="entry name" value="UCP037262"/>
    <property type="match status" value="1"/>
</dbReference>
<organism evidence="3 4">
    <name type="scientific">Listeria weihenstephanensis</name>
    <dbReference type="NCBI Taxonomy" id="1006155"/>
    <lineage>
        <taxon>Bacteria</taxon>
        <taxon>Bacillati</taxon>
        <taxon>Bacillota</taxon>
        <taxon>Bacilli</taxon>
        <taxon>Bacillales</taxon>
        <taxon>Listeriaceae</taxon>
        <taxon>Listeria</taxon>
    </lineage>
</organism>
<dbReference type="Pfam" id="PF06855">
    <property type="entry name" value="YozE_SAM_like"/>
    <property type="match status" value="1"/>
</dbReference>
<dbReference type="Gene3D" id="1.10.150.260">
    <property type="entry name" value="YozE SAM-like"/>
    <property type="match status" value="1"/>
</dbReference>
<proteinExistence type="inferred from homology"/>
<dbReference type="Proteomes" id="UP000564536">
    <property type="component" value="Unassembled WGS sequence"/>
</dbReference>
<accession>A0A841Z602</accession>
<comment type="similarity">
    <text evidence="1">Belongs to the UPF0346 family.</text>
</comment>
<evidence type="ECO:0000313" key="3">
    <source>
        <dbReference type="EMBL" id="MBC1501401.1"/>
    </source>
</evidence>